<feature type="domain" description="DNA/pantothenate metabolism flavoprotein C-terminal" evidence="1">
    <location>
        <begin position="142"/>
        <end position="264"/>
    </location>
</feature>
<comment type="caution">
    <text evidence="2">The sequence shown here is derived from an EMBL/GenBank/DDBJ whole genome shotgun (WGS) entry which is preliminary data.</text>
</comment>
<organism evidence="2 3">
    <name type="scientific">Paramecium sonneborni</name>
    <dbReference type="NCBI Taxonomy" id="65129"/>
    <lineage>
        <taxon>Eukaryota</taxon>
        <taxon>Sar</taxon>
        <taxon>Alveolata</taxon>
        <taxon>Ciliophora</taxon>
        <taxon>Intramacronucleata</taxon>
        <taxon>Oligohymenophorea</taxon>
        <taxon>Peniculida</taxon>
        <taxon>Parameciidae</taxon>
        <taxon>Paramecium</taxon>
    </lineage>
</organism>
<accession>A0A8S1N2G8</accession>
<dbReference type="EMBL" id="CAJJDN010000045">
    <property type="protein sequence ID" value="CAD8083793.1"/>
    <property type="molecule type" value="Genomic_DNA"/>
</dbReference>
<protein>
    <recommendedName>
        <fullName evidence="1">DNA/pantothenate metabolism flavoprotein C-terminal domain-containing protein</fullName>
    </recommendedName>
</protein>
<dbReference type="InterPro" id="IPR007085">
    <property type="entry name" value="DNA/pantothenate-metab_flavo_C"/>
</dbReference>
<reference evidence="2" key="1">
    <citation type="submission" date="2021-01" db="EMBL/GenBank/DDBJ databases">
        <authorList>
            <consortium name="Genoscope - CEA"/>
            <person name="William W."/>
        </authorList>
    </citation>
    <scope>NUCLEOTIDE SEQUENCE</scope>
</reference>
<evidence type="ECO:0000259" key="1">
    <source>
        <dbReference type="Pfam" id="PF04127"/>
    </source>
</evidence>
<evidence type="ECO:0000313" key="2">
    <source>
        <dbReference type="EMBL" id="CAD8083793.1"/>
    </source>
</evidence>
<dbReference type="OrthoDB" id="70224at2759"/>
<name>A0A8S1N2G8_9CILI</name>
<evidence type="ECO:0000313" key="3">
    <source>
        <dbReference type="Proteomes" id="UP000692954"/>
    </source>
</evidence>
<keyword evidence="3" id="KW-1185">Reference proteome</keyword>
<sequence>MINLIEEQVDKEPILHQVSQMKNFLLNHINQKIVFVTSGGTSVPLEQNTVRSIENFSSGLRGAASAEYFLKEGFVVVYYYRDKCLRPFARHLNVQQLINADQQELQKLQQLQKIDKTNLYEISYVSVMEYLYFILKAMEIFKELKLQLIVYLASAVSDYYIPKQMMAQHKIQAQDKLNLELMPVPKILGLIREIYQEATIISFKLETDQEILNKKILESMKKYNLEYCVGNLLQNRRDQIVIFNKGQFIEIQRHKDEIEEQIIEYFKQNIQ</sequence>
<proteinExistence type="predicted"/>
<dbReference type="Pfam" id="PF04127">
    <property type="entry name" value="DFP"/>
    <property type="match status" value="1"/>
</dbReference>
<dbReference type="AlphaFoldDB" id="A0A8S1N2G8"/>
<dbReference type="Proteomes" id="UP000692954">
    <property type="component" value="Unassembled WGS sequence"/>
</dbReference>
<gene>
    <name evidence="2" type="ORF">PSON_ATCC_30995.1.T0450280</name>
</gene>